<keyword evidence="2" id="KW-1185">Reference proteome</keyword>
<gene>
    <name evidence="1" type="ORF">K7432_000721</name>
</gene>
<comment type="caution">
    <text evidence="1">The sequence shown here is derived from an EMBL/GenBank/DDBJ whole genome shotgun (WGS) entry which is preliminary data.</text>
</comment>
<evidence type="ECO:0000313" key="1">
    <source>
        <dbReference type="EMBL" id="KAK9728898.1"/>
    </source>
</evidence>
<dbReference type="EMBL" id="JASJQH010006889">
    <property type="protein sequence ID" value="KAK9728898.1"/>
    <property type="molecule type" value="Genomic_DNA"/>
</dbReference>
<proteinExistence type="predicted"/>
<protein>
    <submittedName>
        <fullName evidence="1">Uncharacterized protein</fullName>
    </submittedName>
</protein>
<sequence length="126" mass="15099">MEYFWERSSRPRAMGKIDRRKDWRLVYLESHLGKELGSVTTQPVSRSNDNRPGLAKPWQHFEETPIEVPAEPIPLSHHSNHNKVKPWSLKGRNKVEMREYYKSIRSKPKWKKSDHCSSRLDFLWEE</sequence>
<organism evidence="1 2">
    <name type="scientific">Basidiobolus ranarum</name>
    <dbReference type="NCBI Taxonomy" id="34480"/>
    <lineage>
        <taxon>Eukaryota</taxon>
        <taxon>Fungi</taxon>
        <taxon>Fungi incertae sedis</taxon>
        <taxon>Zoopagomycota</taxon>
        <taxon>Entomophthoromycotina</taxon>
        <taxon>Basidiobolomycetes</taxon>
        <taxon>Basidiobolales</taxon>
        <taxon>Basidiobolaceae</taxon>
        <taxon>Basidiobolus</taxon>
    </lineage>
</organism>
<evidence type="ECO:0000313" key="2">
    <source>
        <dbReference type="Proteomes" id="UP001479436"/>
    </source>
</evidence>
<reference evidence="1 2" key="1">
    <citation type="submission" date="2023-04" db="EMBL/GenBank/DDBJ databases">
        <title>Genome of Basidiobolus ranarum AG-B5.</title>
        <authorList>
            <person name="Stajich J.E."/>
            <person name="Carter-House D."/>
            <person name="Gryganskyi A."/>
        </authorList>
    </citation>
    <scope>NUCLEOTIDE SEQUENCE [LARGE SCALE GENOMIC DNA]</scope>
    <source>
        <strain evidence="1 2">AG-B5</strain>
    </source>
</reference>
<accession>A0ABR2WAR5</accession>
<name>A0ABR2WAR5_9FUNG</name>
<dbReference type="Proteomes" id="UP001479436">
    <property type="component" value="Unassembled WGS sequence"/>
</dbReference>